<reference evidence="2" key="1">
    <citation type="journal article" date="2023" name="Nat. Commun.">
        <title>Diploid and tetraploid genomes of Acorus and the evolution of monocots.</title>
        <authorList>
            <person name="Ma L."/>
            <person name="Liu K.W."/>
            <person name="Li Z."/>
            <person name="Hsiao Y.Y."/>
            <person name="Qi Y."/>
            <person name="Fu T."/>
            <person name="Tang G.D."/>
            <person name="Zhang D."/>
            <person name="Sun W.H."/>
            <person name="Liu D.K."/>
            <person name="Li Y."/>
            <person name="Chen G.Z."/>
            <person name="Liu X.D."/>
            <person name="Liao X.Y."/>
            <person name="Jiang Y.T."/>
            <person name="Yu X."/>
            <person name="Hao Y."/>
            <person name="Huang J."/>
            <person name="Zhao X.W."/>
            <person name="Ke S."/>
            <person name="Chen Y.Y."/>
            <person name="Wu W.L."/>
            <person name="Hsu J.L."/>
            <person name="Lin Y.F."/>
            <person name="Huang M.D."/>
            <person name="Li C.Y."/>
            <person name="Huang L."/>
            <person name="Wang Z.W."/>
            <person name="Zhao X."/>
            <person name="Zhong W.Y."/>
            <person name="Peng D.H."/>
            <person name="Ahmad S."/>
            <person name="Lan S."/>
            <person name="Zhang J.S."/>
            <person name="Tsai W.C."/>
            <person name="Van de Peer Y."/>
            <person name="Liu Z.J."/>
        </authorList>
    </citation>
    <scope>NUCLEOTIDE SEQUENCE</scope>
    <source>
        <strain evidence="2">CP</strain>
    </source>
</reference>
<organism evidence="2 3">
    <name type="scientific">Acorus calamus</name>
    <name type="common">Sweet flag</name>
    <dbReference type="NCBI Taxonomy" id="4465"/>
    <lineage>
        <taxon>Eukaryota</taxon>
        <taxon>Viridiplantae</taxon>
        <taxon>Streptophyta</taxon>
        <taxon>Embryophyta</taxon>
        <taxon>Tracheophyta</taxon>
        <taxon>Spermatophyta</taxon>
        <taxon>Magnoliopsida</taxon>
        <taxon>Liliopsida</taxon>
        <taxon>Acoraceae</taxon>
        <taxon>Acorus</taxon>
    </lineage>
</organism>
<reference evidence="2" key="2">
    <citation type="submission" date="2023-06" db="EMBL/GenBank/DDBJ databases">
        <authorList>
            <person name="Ma L."/>
            <person name="Liu K.-W."/>
            <person name="Li Z."/>
            <person name="Hsiao Y.-Y."/>
            <person name="Qi Y."/>
            <person name="Fu T."/>
            <person name="Tang G."/>
            <person name="Zhang D."/>
            <person name="Sun W.-H."/>
            <person name="Liu D.-K."/>
            <person name="Li Y."/>
            <person name="Chen G.-Z."/>
            <person name="Liu X.-D."/>
            <person name="Liao X.-Y."/>
            <person name="Jiang Y.-T."/>
            <person name="Yu X."/>
            <person name="Hao Y."/>
            <person name="Huang J."/>
            <person name="Zhao X.-W."/>
            <person name="Ke S."/>
            <person name="Chen Y.-Y."/>
            <person name="Wu W.-L."/>
            <person name="Hsu J.-L."/>
            <person name="Lin Y.-F."/>
            <person name="Huang M.-D."/>
            <person name="Li C.-Y."/>
            <person name="Huang L."/>
            <person name="Wang Z.-W."/>
            <person name="Zhao X."/>
            <person name="Zhong W.-Y."/>
            <person name="Peng D.-H."/>
            <person name="Ahmad S."/>
            <person name="Lan S."/>
            <person name="Zhang J.-S."/>
            <person name="Tsai W.-C."/>
            <person name="Van De Peer Y."/>
            <person name="Liu Z.-J."/>
        </authorList>
    </citation>
    <scope>NUCLEOTIDE SEQUENCE</scope>
    <source>
        <strain evidence="2">CP</strain>
        <tissue evidence="2">Leaves</tissue>
    </source>
</reference>
<feature type="region of interest" description="Disordered" evidence="1">
    <location>
        <begin position="18"/>
        <end position="42"/>
    </location>
</feature>
<name>A0AAV9DF01_ACOCL</name>
<dbReference type="AlphaFoldDB" id="A0AAV9DF01"/>
<evidence type="ECO:0000256" key="1">
    <source>
        <dbReference type="SAM" id="MobiDB-lite"/>
    </source>
</evidence>
<gene>
    <name evidence="2" type="ORF">QJS10_CPB13g01276</name>
</gene>
<proteinExistence type="predicted"/>
<evidence type="ECO:0000313" key="3">
    <source>
        <dbReference type="Proteomes" id="UP001180020"/>
    </source>
</evidence>
<dbReference type="Proteomes" id="UP001180020">
    <property type="component" value="Unassembled WGS sequence"/>
</dbReference>
<accession>A0AAV9DF01</accession>
<comment type="caution">
    <text evidence="2">The sequence shown here is derived from an EMBL/GenBank/DDBJ whole genome shotgun (WGS) entry which is preliminary data.</text>
</comment>
<feature type="compositionally biased region" description="Basic and acidic residues" evidence="1">
    <location>
        <begin position="33"/>
        <end position="42"/>
    </location>
</feature>
<protein>
    <submittedName>
        <fullName evidence="2">Uncharacterized protein</fullName>
    </submittedName>
</protein>
<keyword evidence="3" id="KW-1185">Reference proteome</keyword>
<evidence type="ECO:0000313" key="2">
    <source>
        <dbReference type="EMBL" id="KAK1299878.1"/>
    </source>
</evidence>
<dbReference type="EMBL" id="JAUJYO010000013">
    <property type="protein sequence ID" value="KAK1299878.1"/>
    <property type="molecule type" value="Genomic_DNA"/>
</dbReference>
<sequence length="72" mass="7651">MTRNDVTIGKLVGELVSAEGTERPHGGWQIGARGRDSGEENNHHKLIVGSQGDSLVTSSKISTSKTLCTQSM</sequence>